<evidence type="ECO:0000313" key="4">
    <source>
        <dbReference type="Proteomes" id="UP000734854"/>
    </source>
</evidence>
<feature type="compositionally biased region" description="Polar residues" evidence="1">
    <location>
        <begin position="514"/>
        <end position="526"/>
    </location>
</feature>
<feature type="compositionally biased region" description="Basic and acidic residues" evidence="1">
    <location>
        <begin position="623"/>
        <end position="635"/>
    </location>
</feature>
<dbReference type="PROSITE" id="PS51257">
    <property type="entry name" value="PROKAR_LIPOPROTEIN"/>
    <property type="match status" value="1"/>
</dbReference>
<feature type="region of interest" description="Disordered" evidence="1">
    <location>
        <begin position="457"/>
        <end position="636"/>
    </location>
</feature>
<feature type="compositionally biased region" description="Polar residues" evidence="1">
    <location>
        <begin position="457"/>
        <end position="468"/>
    </location>
</feature>
<evidence type="ECO:0000256" key="2">
    <source>
        <dbReference type="SAM" id="Phobius"/>
    </source>
</evidence>
<feature type="transmembrane region" description="Helical" evidence="2">
    <location>
        <begin position="6"/>
        <end position="27"/>
    </location>
</feature>
<protein>
    <submittedName>
        <fullName evidence="3">Uncharacterized protein</fullName>
    </submittedName>
</protein>
<evidence type="ECO:0000313" key="3">
    <source>
        <dbReference type="EMBL" id="KAG6495400.1"/>
    </source>
</evidence>
<feature type="compositionally biased region" description="Basic and acidic residues" evidence="1">
    <location>
        <begin position="171"/>
        <end position="184"/>
    </location>
</feature>
<keyword evidence="4" id="KW-1185">Reference proteome</keyword>
<feature type="compositionally biased region" description="Basic and acidic residues" evidence="1">
    <location>
        <begin position="566"/>
        <end position="577"/>
    </location>
</feature>
<reference evidence="3 4" key="1">
    <citation type="submission" date="2020-08" db="EMBL/GenBank/DDBJ databases">
        <title>Plant Genome Project.</title>
        <authorList>
            <person name="Zhang R.-G."/>
        </authorList>
    </citation>
    <scope>NUCLEOTIDE SEQUENCE [LARGE SCALE GENOMIC DNA]</scope>
    <source>
        <tissue evidence="3">Rhizome</tissue>
    </source>
</reference>
<proteinExistence type="predicted"/>
<feature type="compositionally biased region" description="Polar residues" evidence="1">
    <location>
        <begin position="235"/>
        <end position="245"/>
    </location>
</feature>
<evidence type="ECO:0000256" key="1">
    <source>
        <dbReference type="SAM" id="MobiDB-lite"/>
    </source>
</evidence>
<feature type="transmembrane region" description="Helical" evidence="2">
    <location>
        <begin position="34"/>
        <end position="58"/>
    </location>
</feature>
<keyword evidence="2" id="KW-0812">Transmembrane</keyword>
<feature type="region of interest" description="Disordered" evidence="1">
    <location>
        <begin position="146"/>
        <end position="289"/>
    </location>
</feature>
<keyword evidence="2" id="KW-1133">Transmembrane helix</keyword>
<feature type="compositionally biased region" description="Basic and acidic residues" evidence="1">
    <location>
        <begin position="704"/>
        <end position="716"/>
    </location>
</feature>
<accession>A0A8J5KYL1</accession>
<keyword evidence="2" id="KW-0472">Membrane</keyword>
<gene>
    <name evidence="3" type="ORF">ZIOFF_043206</name>
</gene>
<feature type="compositionally biased region" description="Acidic residues" evidence="1">
    <location>
        <begin position="250"/>
        <end position="280"/>
    </location>
</feature>
<dbReference type="PANTHER" id="PTHR33870:SF4">
    <property type="entry name" value="CARDIOMYOPATHY-ASSOCIATED PROTEIN"/>
    <property type="match status" value="1"/>
</dbReference>
<dbReference type="EMBL" id="JACMSC010000012">
    <property type="protein sequence ID" value="KAG6495400.1"/>
    <property type="molecule type" value="Genomic_DNA"/>
</dbReference>
<dbReference type="OrthoDB" id="1908091at2759"/>
<organism evidence="3 4">
    <name type="scientific">Zingiber officinale</name>
    <name type="common">Ginger</name>
    <name type="synonym">Amomum zingiber</name>
    <dbReference type="NCBI Taxonomy" id="94328"/>
    <lineage>
        <taxon>Eukaryota</taxon>
        <taxon>Viridiplantae</taxon>
        <taxon>Streptophyta</taxon>
        <taxon>Embryophyta</taxon>
        <taxon>Tracheophyta</taxon>
        <taxon>Spermatophyta</taxon>
        <taxon>Magnoliopsida</taxon>
        <taxon>Liliopsida</taxon>
        <taxon>Zingiberales</taxon>
        <taxon>Zingiberaceae</taxon>
        <taxon>Zingiber</taxon>
    </lineage>
</organism>
<comment type="caution">
    <text evidence="3">The sequence shown here is derived from an EMBL/GenBank/DDBJ whole genome shotgun (WGS) entry which is preliminary data.</text>
</comment>
<feature type="region of interest" description="Disordered" evidence="1">
    <location>
        <begin position="693"/>
        <end position="716"/>
    </location>
</feature>
<name>A0A8J5KYL1_ZINOF</name>
<dbReference type="PANTHER" id="PTHR33870">
    <property type="entry name" value="CARDIOMYOPATHY-ASSOCIATED PROTEIN"/>
    <property type="match status" value="1"/>
</dbReference>
<sequence>MCFRKTSWISVICHLLTLGLACFLFLLHKFLPSLFSLVLNCVPVIVCTILLLGILLSYSELNIPGHDQDGSCAAAETSVKLSLVANGLGTKSDRKLKGKAHGGSRKETRRTGVRTIVLGNERQHNADGKEVEQCKVDQIDAAATSVSSSCCGEEEDPVSKRNSVTGDEDSVEKKQVEDETKVESGYDSCVGSPSCHVDRKGVTLEESESDEALSSDNSAATGIPLLDELDPLVSGKNSDGGSTVFSGDHETEDGSVEEEAENQDDEDDDEAQEEEEEEEEKGGNPVAVTWTADDQRSLVELGNSELERNQRLENLLEKRKARKILEKNLIDLDDDMEERLQAHGRLLSINAARRNPFDIPELDEVPGSAPSMPLLRQNPFDIPFEPAVGEDNSNQKEFVAVPPRDSFFRRHESFSVGSIFEFRQPMAFKPYFGAEKIGSEKKDYEGPSKVNSMQQFNSVSSVANQDNATPVKHDPETTEKASQTMNKDHAVPSNGAVVTTEHTDRDTEMEGDTSEASVLNSPTSYSERVGMVDEDNESNSSNTSDAEKQETDPMDGASGSNFMEVEANRNHENHVEPVYDSSPTETERSHSNLALDEAFHISDKGGSPPRETDETDASSITTRTEESAQEPEHEIPWVAPTSLAYVDQNESVSKEVSMINERDVIGDELTRVHDDFDGPALTPLPDQAEMERMLHSNSSAAVENEAKEEKIAESDL</sequence>
<dbReference type="AlphaFoldDB" id="A0A8J5KYL1"/>
<dbReference type="Proteomes" id="UP000734854">
    <property type="component" value="Unassembled WGS sequence"/>
</dbReference>